<reference evidence="5 6" key="1">
    <citation type="journal article" date="2019" name="Mol. Biol. Evol.">
        <title>Blast fungal genomes show frequent chromosomal changes, gene gains and losses, and effector gene turnover.</title>
        <authorList>
            <person name="Gomez Luciano L.B."/>
            <person name="Jason Tsai I."/>
            <person name="Chuma I."/>
            <person name="Tosa Y."/>
            <person name="Chen Y.H."/>
            <person name="Li J.Y."/>
            <person name="Li M.Y."/>
            <person name="Jade Lu M.Y."/>
            <person name="Nakayashiki H."/>
            <person name="Li W.H."/>
        </authorList>
    </citation>
    <scope>NUCLEOTIDE SEQUENCE [LARGE SCALE GENOMIC DNA]</scope>
    <source>
        <strain evidence="5">MZ5-1-6</strain>
    </source>
</reference>
<dbReference type="PANTHER" id="PTHR43775:SF28">
    <property type="entry name" value="SYNTHASE, PUTATIVE-RELATED"/>
    <property type="match status" value="1"/>
</dbReference>
<dbReference type="PANTHER" id="PTHR43775">
    <property type="entry name" value="FATTY ACID SYNTHASE"/>
    <property type="match status" value="1"/>
</dbReference>
<feature type="compositionally biased region" description="Basic and acidic residues" evidence="3">
    <location>
        <begin position="45"/>
        <end position="54"/>
    </location>
</feature>
<evidence type="ECO:0000259" key="4">
    <source>
        <dbReference type="Pfam" id="PF00109"/>
    </source>
</evidence>
<feature type="region of interest" description="Disordered" evidence="3">
    <location>
        <begin position="32"/>
        <end position="54"/>
    </location>
</feature>
<organism evidence="5 6">
    <name type="scientific">Pyricularia oryzae</name>
    <name type="common">Rice blast fungus</name>
    <name type="synonym">Magnaporthe oryzae</name>
    <dbReference type="NCBI Taxonomy" id="318829"/>
    <lineage>
        <taxon>Eukaryota</taxon>
        <taxon>Fungi</taxon>
        <taxon>Dikarya</taxon>
        <taxon>Ascomycota</taxon>
        <taxon>Pezizomycotina</taxon>
        <taxon>Sordariomycetes</taxon>
        <taxon>Sordariomycetidae</taxon>
        <taxon>Magnaporthales</taxon>
        <taxon>Pyriculariaceae</taxon>
        <taxon>Pyricularia</taxon>
    </lineage>
</organism>
<dbReference type="InterPro" id="IPR050091">
    <property type="entry name" value="PKS_NRPS_Biosynth_Enz"/>
</dbReference>
<dbReference type="GO" id="GO:0004312">
    <property type="term" value="F:fatty acid synthase activity"/>
    <property type="evidence" value="ECO:0007669"/>
    <property type="project" value="TreeGrafter"/>
</dbReference>
<protein>
    <recommendedName>
        <fullName evidence="4">Beta-ketoacyl synthase-like N-terminal domain-containing protein</fullName>
    </recommendedName>
</protein>
<dbReference type="AlphaFoldDB" id="A0A4P7NLE5"/>
<dbReference type="EMBL" id="CP034208">
    <property type="protein sequence ID" value="QBZ62886.1"/>
    <property type="molecule type" value="Genomic_DNA"/>
</dbReference>
<feature type="domain" description="Beta-ketoacyl synthase-like N-terminal" evidence="4">
    <location>
        <begin position="26"/>
        <end position="129"/>
    </location>
</feature>
<dbReference type="Gene3D" id="3.40.47.10">
    <property type="match status" value="1"/>
</dbReference>
<keyword evidence="2" id="KW-0597">Phosphoprotein</keyword>
<evidence type="ECO:0000256" key="3">
    <source>
        <dbReference type="SAM" id="MobiDB-lite"/>
    </source>
</evidence>
<dbReference type="SUPFAM" id="SSF53901">
    <property type="entry name" value="Thiolase-like"/>
    <property type="match status" value="1"/>
</dbReference>
<dbReference type="GO" id="GO:0044550">
    <property type="term" value="P:secondary metabolite biosynthetic process"/>
    <property type="evidence" value="ECO:0007669"/>
    <property type="project" value="TreeGrafter"/>
</dbReference>
<evidence type="ECO:0000256" key="2">
    <source>
        <dbReference type="ARBA" id="ARBA00022553"/>
    </source>
</evidence>
<sequence length="207" mass="22147">MASLAGGCLGFSSNTGPQSCCLMSRLRKARSRSRSISTQTLTNRDSSEGYTDERGKREAIKTQAGYFLDEDLGCIDTSFFSMGRKEVERCDPRQRQLLEVAREAFNSASEAEFCGKSIGCCVGTFSEDCLQLLLDLTAGPKNSSIMEATARILTSADGAGDGELSVDVTYGTGSDKTVALRLEGLTLTPVDDGEILQGDQKPQAAAR</sequence>
<keyword evidence="1" id="KW-0596">Phosphopantetheine</keyword>
<evidence type="ECO:0000313" key="6">
    <source>
        <dbReference type="Proteomes" id="UP000294847"/>
    </source>
</evidence>
<dbReference type="Proteomes" id="UP000294847">
    <property type="component" value="Chromosome 5"/>
</dbReference>
<evidence type="ECO:0000256" key="1">
    <source>
        <dbReference type="ARBA" id="ARBA00022450"/>
    </source>
</evidence>
<dbReference type="InterPro" id="IPR016039">
    <property type="entry name" value="Thiolase-like"/>
</dbReference>
<dbReference type="InterPro" id="IPR014030">
    <property type="entry name" value="Ketoacyl_synth_N"/>
</dbReference>
<dbReference type="GO" id="GO:0006633">
    <property type="term" value="P:fatty acid biosynthetic process"/>
    <property type="evidence" value="ECO:0007669"/>
    <property type="project" value="TreeGrafter"/>
</dbReference>
<dbReference type="Pfam" id="PF00109">
    <property type="entry name" value="ketoacyl-synt"/>
    <property type="match status" value="1"/>
</dbReference>
<proteinExistence type="predicted"/>
<accession>A0A4P7NLE5</accession>
<name>A0A4P7NLE5_PYROR</name>
<gene>
    <name evidence="5" type="ORF">PoMZ_11774</name>
</gene>
<evidence type="ECO:0000313" key="5">
    <source>
        <dbReference type="EMBL" id="QBZ62886.1"/>
    </source>
</evidence>